<evidence type="ECO:0000313" key="3">
    <source>
        <dbReference type="Proteomes" id="UP000318081"/>
    </source>
</evidence>
<feature type="transmembrane region" description="Helical" evidence="1">
    <location>
        <begin position="42"/>
        <end position="64"/>
    </location>
</feature>
<accession>A0ABX5XYJ6</accession>
<dbReference type="RefSeq" id="WP_419580496.1">
    <property type="nucleotide sequence ID" value="NZ_CP036432.1"/>
</dbReference>
<protein>
    <submittedName>
        <fullName evidence="2">Uncharacterized protein</fullName>
    </submittedName>
</protein>
<keyword evidence="1" id="KW-0472">Membrane</keyword>
<name>A0ABX5XYJ6_9BACT</name>
<dbReference type="EMBL" id="CP036432">
    <property type="protein sequence ID" value="QDV87079.1"/>
    <property type="molecule type" value="Genomic_DNA"/>
</dbReference>
<gene>
    <name evidence="2" type="ORF">TBK1r_61070</name>
</gene>
<keyword evidence="1" id="KW-1133">Transmembrane helix</keyword>
<organism evidence="2 3">
    <name type="scientific">Stieleria magnilauensis</name>
    <dbReference type="NCBI Taxonomy" id="2527963"/>
    <lineage>
        <taxon>Bacteria</taxon>
        <taxon>Pseudomonadati</taxon>
        <taxon>Planctomycetota</taxon>
        <taxon>Planctomycetia</taxon>
        <taxon>Pirellulales</taxon>
        <taxon>Pirellulaceae</taxon>
        <taxon>Stieleria</taxon>
    </lineage>
</organism>
<dbReference type="Proteomes" id="UP000318081">
    <property type="component" value="Chromosome"/>
</dbReference>
<keyword evidence="3" id="KW-1185">Reference proteome</keyword>
<reference evidence="2 3" key="1">
    <citation type="submission" date="2019-02" db="EMBL/GenBank/DDBJ databases">
        <title>Deep-cultivation of Planctomycetes and their phenomic and genomic characterization uncovers novel biology.</title>
        <authorList>
            <person name="Wiegand S."/>
            <person name="Jogler M."/>
            <person name="Boedeker C."/>
            <person name="Pinto D."/>
            <person name="Vollmers J."/>
            <person name="Rivas-Marin E."/>
            <person name="Kohn T."/>
            <person name="Peeters S.H."/>
            <person name="Heuer A."/>
            <person name="Rast P."/>
            <person name="Oberbeckmann S."/>
            <person name="Bunk B."/>
            <person name="Jeske O."/>
            <person name="Meyerdierks A."/>
            <person name="Storesund J.E."/>
            <person name="Kallscheuer N."/>
            <person name="Luecker S."/>
            <person name="Lage O.M."/>
            <person name="Pohl T."/>
            <person name="Merkel B.J."/>
            <person name="Hornburger P."/>
            <person name="Mueller R.-W."/>
            <person name="Bruemmer F."/>
            <person name="Labrenz M."/>
            <person name="Spormann A.M."/>
            <person name="Op den Camp H."/>
            <person name="Overmann J."/>
            <person name="Amann R."/>
            <person name="Jetten M.S.M."/>
            <person name="Mascher T."/>
            <person name="Medema M.H."/>
            <person name="Devos D.P."/>
            <person name="Kaster A.-K."/>
            <person name="Ovreas L."/>
            <person name="Rohde M."/>
            <person name="Galperin M.Y."/>
            <person name="Jogler C."/>
        </authorList>
    </citation>
    <scope>NUCLEOTIDE SEQUENCE [LARGE SCALE GENOMIC DNA]</scope>
    <source>
        <strain evidence="2 3">TBK1r</strain>
    </source>
</reference>
<evidence type="ECO:0000313" key="2">
    <source>
        <dbReference type="EMBL" id="QDV87079.1"/>
    </source>
</evidence>
<keyword evidence="1" id="KW-0812">Transmembrane</keyword>
<evidence type="ECO:0000256" key="1">
    <source>
        <dbReference type="SAM" id="Phobius"/>
    </source>
</evidence>
<sequence>MNSPVKTLLRRIHQLHQGADPPSATDPMPSLRLSRFDAVSSFLSALMIFLSAMVSMLFLLWWLASGPATQPGMQIERTLTSASPIGFAQDFEPPAAFGGGDNAIESASHLATQPVRHVNRQPGTEQRLYFSWKRTNPFAQFDRQLLAAANIPTAGRNVVRFLPRDLEEILASMEKGFCENNGKSFPGDIAKTTFQSDATENGFAFQVVNQRYRSDPDR</sequence>
<proteinExistence type="predicted"/>